<dbReference type="OrthoDB" id="5985515at2759"/>
<evidence type="ECO:0000256" key="1">
    <source>
        <dbReference type="SAM" id="MobiDB-lite"/>
    </source>
</evidence>
<feature type="compositionally biased region" description="Polar residues" evidence="1">
    <location>
        <begin position="224"/>
        <end position="236"/>
    </location>
</feature>
<dbReference type="EMBL" id="LSMT01000110">
    <property type="protein sequence ID" value="PFX27143.1"/>
    <property type="molecule type" value="Genomic_DNA"/>
</dbReference>
<proteinExistence type="predicted"/>
<dbReference type="GO" id="GO:0003676">
    <property type="term" value="F:nucleic acid binding"/>
    <property type="evidence" value="ECO:0007669"/>
    <property type="project" value="InterPro"/>
</dbReference>
<keyword evidence="3" id="KW-1185">Reference proteome</keyword>
<evidence type="ECO:0008006" key="4">
    <source>
        <dbReference type="Google" id="ProtNLM"/>
    </source>
</evidence>
<accession>A0A2B4SDL0</accession>
<reference evidence="3" key="1">
    <citation type="journal article" date="2017" name="bioRxiv">
        <title>Comparative analysis of the genomes of Stylophora pistillata and Acropora digitifera provides evidence for extensive differences between species of corals.</title>
        <authorList>
            <person name="Voolstra C.R."/>
            <person name="Li Y."/>
            <person name="Liew Y.J."/>
            <person name="Baumgarten S."/>
            <person name="Zoccola D."/>
            <person name="Flot J.-F."/>
            <person name="Tambutte S."/>
            <person name="Allemand D."/>
            <person name="Aranda M."/>
        </authorList>
    </citation>
    <scope>NUCLEOTIDE SEQUENCE [LARGE SCALE GENOMIC DNA]</scope>
</reference>
<feature type="region of interest" description="Disordered" evidence="1">
    <location>
        <begin position="224"/>
        <end position="254"/>
    </location>
</feature>
<dbReference type="Proteomes" id="UP000225706">
    <property type="component" value="Unassembled WGS sequence"/>
</dbReference>
<gene>
    <name evidence="2" type="ORF">AWC38_SpisGene8170</name>
</gene>
<dbReference type="SUPFAM" id="SSF53098">
    <property type="entry name" value="Ribonuclease H-like"/>
    <property type="match status" value="1"/>
</dbReference>
<evidence type="ECO:0000313" key="3">
    <source>
        <dbReference type="Proteomes" id="UP000225706"/>
    </source>
</evidence>
<dbReference type="AlphaFoldDB" id="A0A2B4SDL0"/>
<comment type="caution">
    <text evidence="2">The sequence shown here is derived from an EMBL/GenBank/DDBJ whole genome shotgun (WGS) entry which is preliminary data.</text>
</comment>
<name>A0A2B4SDL0_STYPI</name>
<dbReference type="InterPro" id="IPR036397">
    <property type="entry name" value="RNaseH_sf"/>
</dbReference>
<organism evidence="2 3">
    <name type="scientific">Stylophora pistillata</name>
    <name type="common">Smooth cauliflower coral</name>
    <dbReference type="NCBI Taxonomy" id="50429"/>
    <lineage>
        <taxon>Eukaryota</taxon>
        <taxon>Metazoa</taxon>
        <taxon>Cnidaria</taxon>
        <taxon>Anthozoa</taxon>
        <taxon>Hexacorallia</taxon>
        <taxon>Scleractinia</taxon>
        <taxon>Astrocoeniina</taxon>
        <taxon>Pocilloporidae</taxon>
        <taxon>Stylophora</taxon>
    </lineage>
</organism>
<sequence length="254" mass="29590">MLEMESAAKATQAKLPKLRITPSKGTSSDWVRLEDMFVTQVHNRPVPDEEKFGYFKLDMVVPKVREKISNLKPGAVHLEVTKSQTAEWEALLERHKYIQRKLNSFIAKKTRPRLIISENASVFKATATWIKKIQKSDRPQDHLAREDIRWQFNLSRSPWWGGMYERIIKHVKKTLYKTLRRTNLNFEQLETGHNIERPLSLVCPLEIKWPVITEDTPLQLMPGDQQTGRFRSSRQAAETAREKTRVIAADDDDD</sequence>
<protein>
    <recommendedName>
        <fullName evidence="4">Integrase catalytic domain-containing protein</fullName>
    </recommendedName>
</protein>
<evidence type="ECO:0000313" key="2">
    <source>
        <dbReference type="EMBL" id="PFX27143.1"/>
    </source>
</evidence>
<dbReference type="Gene3D" id="3.30.420.10">
    <property type="entry name" value="Ribonuclease H-like superfamily/Ribonuclease H"/>
    <property type="match status" value="1"/>
</dbReference>
<dbReference type="InterPro" id="IPR012337">
    <property type="entry name" value="RNaseH-like_sf"/>
</dbReference>